<dbReference type="EMBL" id="JAGIOC010000001">
    <property type="protein sequence ID" value="MBP2409895.1"/>
    <property type="molecule type" value="Genomic_DNA"/>
</dbReference>
<protein>
    <recommendedName>
        <fullName evidence="4">DUF2244 domain-containing protein</fullName>
    </recommendedName>
</protein>
<evidence type="ECO:0008006" key="4">
    <source>
        <dbReference type="Google" id="ProtNLM"/>
    </source>
</evidence>
<proteinExistence type="predicted"/>
<sequence>MSEGDDIQGGSGDRELTVHFHREKAQERLERTTRSVGIIRVSMTLGAVVIILVGLIFLDPPVSYIVIAFGVVDGVLALFYLPSILLRAVREQAEVPTSRDDSLLVLTEHGVRRTAGDGPPAEIPYADVSLQRVAPSSAGVPARLSVQLPGERLDLSGDLLHPGLDETLEAYERLRPAESAR</sequence>
<keyword evidence="3" id="KW-1185">Reference proteome</keyword>
<reference evidence="2 3" key="1">
    <citation type="submission" date="2021-03" db="EMBL/GenBank/DDBJ databases">
        <title>Sequencing the genomes of 1000 actinobacteria strains.</title>
        <authorList>
            <person name="Klenk H.-P."/>
        </authorList>
    </citation>
    <scope>NUCLEOTIDE SEQUENCE [LARGE SCALE GENOMIC DNA]</scope>
    <source>
        <strain evidence="2 3">DSM 14564</strain>
    </source>
</reference>
<evidence type="ECO:0000256" key="1">
    <source>
        <dbReference type="SAM" id="Phobius"/>
    </source>
</evidence>
<organism evidence="2 3">
    <name type="scientific">Brachybacterium fresconis</name>
    <dbReference type="NCBI Taxonomy" id="173363"/>
    <lineage>
        <taxon>Bacteria</taxon>
        <taxon>Bacillati</taxon>
        <taxon>Actinomycetota</taxon>
        <taxon>Actinomycetes</taxon>
        <taxon>Micrococcales</taxon>
        <taxon>Dermabacteraceae</taxon>
        <taxon>Brachybacterium</taxon>
    </lineage>
</organism>
<feature type="transmembrane region" description="Helical" evidence="1">
    <location>
        <begin position="38"/>
        <end position="58"/>
    </location>
</feature>
<comment type="caution">
    <text evidence="2">The sequence shown here is derived from an EMBL/GenBank/DDBJ whole genome shotgun (WGS) entry which is preliminary data.</text>
</comment>
<keyword evidence="1" id="KW-1133">Transmembrane helix</keyword>
<name>A0ABS4YN13_9MICO</name>
<gene>
    <name evidence="2" type="ORF">JOF44_002798</name>
</gene>
<accession>A0ABS4YN13</accession>
<feature type="transmembrane region" description="Helical" evidence="1">
    <location>
        <begin position="64"/>
        <end position="81"/>
    </location>
</feature>
<keyword evidence="1" id="KW-0472">Membrane</keyword>
<dbReference type="RefSeq" id="WP_209892631.1">
    <property type="nucleotide sequence ID" value="NZ_BAAAJV010000046.1"/>
</dbReference>
<evidence type="ECO:0000313" key="3">
    <source>
        <dbReference type="Proteomes" id="UP000698222"/>
    </source>
</evidence>
<dbReference type="Proteomes" id="UP000698222">
    <property type="component" value="Unassembled WGS sequence"/>
</dbReference>
<evidence type="ECO:0000313" key="2">
    <source>
        <dbReference type="EMBL" id="MBP2409895.1"/>
    </source>
</evidence>
<keyword evidence="1" id="KW-0812">Transmembrane</keyword>